<accession>A0ABQ9HYA5</accession>
<dbReference type="PANTHER" id="PTHR11533:SF276">
    <property type="entry name" value="GLUTAMYL AMINOPEPTIDASE"/>
    <property type="match status" value="1"/>
</dbReference>
<sequence length="116" mass="13388">MCAENADIQCEQLEVCVAGYYRVNYDEENWRRISAQLDSYGYQRIHVLNRAQLLDDAFNLARAGHLDYQIALNVTRYLSREKDLLAWSAALRGLSFLDTVLAGSEAHEYFKVVMSY</sequence>
<name>A0ABQ9HYA5_9NEOP</name>
<dbReference type="PANTHER" id="PTHR11533">
    <property type="entry name" value="PROTEASE M1 ZINC METALLOPROTEASE"/>
    <property type="match status" value="1"/>
</dbReference>
<evidence type="ECO:0000313" key="4">
    <source>
        <dbReference type="EMBL" id="KAJ8889367.1"/>
    </source>
</evidence>
<keyword evidence="2" id="KW-0378">Hydrolase</keyword>
<feature type="domain" description="ERAP1-like C-terminal" evidence="3">
    <location>
        <begin position="18"/>
        <end position="111"/>
    </location>
</feature>
<dbReference type="InterPro" id="IPR050344">
    <property type="entry name" value="Peptidase_M1_aminopeptidases"/>
</dbReference>
<organism evidence="4 5">
    <name type="scientific">Dryococelus australis</name>
    <dbReference type="NCBI Taxonomy" id="614101"/>
    <lineage>
        <taxon>Eukaryota</taxon>
        <taxon>Metazoa</taxon>
        <taxon>Ecdysozoa</taxon>
        <taxon>Arthropoda</taxon>
        <taxon>Hexapoda</taxon>
        <taxon>Insecta</taxon>
        <taxon>Pterygota</taxon>
        <taxon>Neoptera</taxon>
        <taxon>Polyneoptera</taxon>
        <taxon>Phasmatodea</taxon>
        <taxon>Verophasmatodea</taxon>
        <taxon>Anareolatae</taxon>
        <taxon>Phasmatidae</taxon>
        <taxon>Eurycanthinae</taxon>
        <taxon>Dryococelus</taxon>
    </lineage>
</organism>
<proteinExistence type="inferred from homology"/>
<dbReference type="EMBL" id="JARBHB010000003">
    <property type="protein sequence ID" value="KAJ8889367.1"/>
    <property type="molecule type" value="Genomic_DNA"/>
</dbReference>
<dbReference type="Proteomes" id="UP001159363">
    <property type="component" value="Chromosome 3"/>
</dbReference>
<evidence type="ECO:0000256" key="2">
    <source>
        <dbReference type="ARBA" id="ARBA00022438"/>
    </source>
</evidence>
<keyword evidence="5" id="KW-1185">Reference proteome</keyword>
<protein>
    <recommendedName>
        <fullName evidence="3">ERAP1-like C-terminal domain-containing protein</fullName>
    </recommendedName>
</protein>
<keyword evidence="2" id="KW-0031">Aminopeptidase</keyword>
<comment type="caution">
    <text evidence="4">The sequence shown here is derived from an EMBL/GenBank/DDBJ whole genome shotgun (WGS) entry which is preliminary data.</text>
</comment>
<dbReference type="Pfam" id="PF11838">
    <property type="entry name" value="ERAP1_C"/>
    <property type="match status" value="1"/>
</dbReference>
<evidence type="ECO:0000256" key="1">
    <source>
        <dbReference type="ARBA" id="ARBA00010136"/>
    </source>
</evidence>
<reference evidence="4 5" key="1">
    <citation type="submission" date="2023-02" db="EMBL/GenBank/DDBJ databases">
        <title>LHISI_Scaffold_Assembly.</title>
        <authorList>
            <person name="Stuart O.P."/>
            <person name="Cleave R."/>
            <person name="Magrath M.J.L."/>
            <person name="Mikheyev A.S."/>
        </authorList>
    </citation>
    <scope>NUCLEOTIDE SEQUENCE [LARGE SCALE GENOMIC DNA]</scope>
    <source>
        <strain evidence="4">Daus_M_001</strain>
        <tissue evidence="4">Leg muscle</tissue>
    </source>
</reference>
<dbReference type="Gene3D" id="1.25.50.20">
    <property type="match status" value="1"/>
</dbReference>
<dbReference type="InterPro" id="IPR024571">
    <property type="entry name" value="ERAP1-like_C_dom"/>
</dbReference>
<comment type="similarity">
    <text evidence="1">Belongs to the peptidase M1 family.</text>
</comment>
<evidence type="ECO:0000313" key="5">
    <source>
        <dbReference type="Proteomes" id="UP001159363"/>
    </source>
</evidence>
<evidence type="ECO:0000259" key="3">
    <source>
        <dbReference type="Pfam" id="PF11838"/>
    </source>
</evidence>
<gene>
    <name evidence="4" type="ORF">PR048_008866</name>
</gene>
<keyword evidence="2" id="KW-0645">Protease</keyword>